<reference evidence="7" key="1">
    <citation type="submission" date="2024-02" db="EMBL/GenBank/DDBJ databases">
        <authorList>
            <consortium name="ELIXIR-Norway"/>
            <consortium name="Elixir Norway"/>
        </authorList>
    </citation>
    <scope>NUCLEOTIDE SEQUENCE</scope>
</reference>
<dbReference type="InterPro" id="IPR003340">
    <property type="entry name" value="B3_DNA-bd"/>
</dbReference>
<organism evidence="7 8">
    <name type="scientific">Sphagnum jensenii</name>
    <dbReference type="NCBI Taxonomy" id="128206"/>
    <lineage>
        <taxon>Eukaryota</taxon>
        <taxon>Viridiplantae</taxon>
        <taxon>Streptophyta</taxon>
        <taxon>Embryophyta</taxon>
        <taxon>Bryophyta</taxon>
        <taxon>Sphagnophytina</taxon>
        <taxon>Sphagnopsida</taxon>
        <taxon>Sphagnales</taxon>
        <taxon>Sphagnaceae</taxon>
        <taxon>Sphagnum</taxon>
    </lineage>
</organism>
<dbReference type="SUPFAM" id="SSF101936">
    <property type="entry name" value="DNA-binding pseudobarrel domain"/>
    <property type="match status" value="1"/>
</dbReference>
<dbReference type="PANTHER" id="PTHR31140">
    <property type="entry name" value="B3 DOMAIN-CONTAINING TRANSCRIPTION FACTOR ABI3"/>
    <property type="match status" value="1"/>
</dbReference>
<name>A0ABP0XKX5_9BRYO</name>
<dbReference type="CDD" id="cd10017">
    <property type="entry name" value="B3_DNA"/>
    <property type="match status" value="1"/>
</dbReference>
<dbReference type="Proteomes" id="UP001497444">
    <property type="component" value="Chromosome 9"/>
</dbReference>
<feature type="domain" description="TF-B3" evidence="6">
    <location>
        <begin position="410"/>
        <end position="512"/>
    </location>
</feature>
<dbReference type="SMART" id="SM01019">
    <property type="entry name" value="B3"/>
    <property type="match status" value="1"/>
</dbReference>
<dbReference type="Gene3D" id="2.40.330.10">
    <property type="entry name" value="DNA-binding pseudobarrel domain"/>
    <property type="match status" value="1"/>
</dbReference>
<keyword evidence="8" id="KW-1185">Reference proteome</keyword>
<keyword evidence="3" id="KW-0804">Transcription</keyword>
<evidence type="ECO:0000313" key="7">
    <source>
        <dbReference type="EMBL" id="CAK9278368.1"/>
    </source>
</evidence>
<dbReference type="InterPro" id="IPR015300">
    <property type="entry name" value="DNA-bd_pseudobarrel_sf"/>
</dbReference>
<keyword evidence="4" id="KW-0539">Nucleus</keyword>
<dbReference type="PANTHER" id="PTHR31140:SF81">
    <property type="entry name" value="B3 DOMAIN-CONTAINING TRANSCRIPTION FACTOR ABI3"/>
    <property type="match status" value="1"/>
</dbReference>
<protein>
    <recommendedName>
        <fullName evidence="6">TF-B3 domain-containing protein</fullName>
    </recommendedName>
</protein>
<evidence type="ECO:0000313" key="8">
    <source>
        <dbReference type="Proteomes" id="UP001497444"/>
    </source>
</evidence>
<keyword evidence="1" id="KW-0805">Transcription regulation</keyword>
<evidence type="ECO:0000256" key="5">
    <source>
        <dbReference type="SAM" id="MobiDB-lite"/>
    </source>
</evidence>
<feature type="region of interest" description="Disordered" evidence="5">
    <location>
        <begin position="183"/>
        <end position="203"/>
    </location>
</feature>
<evidence type="ECO:0000256" key="1">
    <source>
        <dbReference type="ARBA" id="ARBA00023015"/>
    </source>
</evidence>
<proteinExistence type="predicted"/>
<feature type="compositionally biased region" description="Pro residues" evidence="5">
    <location>
        <begin position="189"/>
        <end position="198"/>
    </location>
</feature>
<feature type="compositionally biased region" description="Polar residues" evidence="5">
    <location>
        <begin position="686"/>
        <end position="695"/>
    </location>
</feature>
<accession>A0ABP0XKX5</accession>
<evidence type="ECO:0000256" key="2">
    <source>
        <dbReference type="ARBA" id="ARBA00023125"/>
    </source>
</evidence>
<sequence length="706" mass="76752">MSSMELAAVDENLYLAEAWLSELELVNDIDHAALPAILLPYSYSQESARFPNSEADTTNLGLRDEQLQMVRESMISAPHDHDDVAAAATTCDLQMSVNNVNPPPHRSSYLLDCSTRAMCKKVTLKEAVMYEAIEKLGGGEKGLHLLMDHVRSWIAAAERNCSTTSTTDQIISISDSLQQLCVKASDQASPPPPPPSTSPPLQLAGADHLYITDLAASHMSTSTQNAVSRYSCKAHRKRKRSSIANTTATETNYHTDSSSVYTRSSSYDHSCWNRIVTNPLQLEKRRLAGYNVYHSRSSMSRTSSTAAAATRAARKHRMAYQRQQLIGRSCAAGKQPAAAAINSSSSSDYAMQQQPTASAATGLAAPVAKKLLQQPVSSTANKQQYSRNQFFINSRQKQQGPSTGTLVLLLHKLLQPSDVTSLGRIVLPKKEAESCLPYLAVKEGMSLAMEDFDTGKTWKVRYRYWPNNRSRMYLIENTGVFVRSHQLEEGDLLILYRNVERNKIVIQGKKKTQSDGSCIGAAVKDEKLSAAAAAADAIATQDSGGLVMPRLDAKLQRMAVKWEQEITKDQASSQLQLHCPVSAVLETASHKAGDGTQFEDSSDLGDLMQGIFQDKKHGSSCGLAPGGQNFQQLLSFPSLKDSDLLMADVSHLPSWDVNSTAATAAVISKVEPDEMNSRVVPSNIASLESEASNQPRKGAKVAGAGT</sequence>
<gene>
    <name evidence="7" type="ORF">CSSPJE1EN1_LOCUS23846</name>
</gene>
<dbReference type="EMBL" id="OZ020104">
    <property type="protein sequence ID" value="CAK9278368.1"/>
    <property type="molecule type" value="Genomic_DNA"/>
</dbReference>
<keyword evidence="2" id="KW-0238">DNA-binding</keyword>
<dbReference type="Pfam" id="PF02362">
    <property type="entry name" value="B3"/>
    <property type="match status" value="1"/>
</dbReference>
<evidence type="ECO:0000259" key="6">
    <source>
        <dbReference type="PROSITE" id="PS50863"/>
    </source>
</evidence>
<feature type="region of interest" description="Disordered" evidence="5">
    <location>
        <begin position="686"/>
        <end position="706"/>
    </location>
</feature>
<dbReference type="PROSITE" id="PS50863">
    <property type="entry name" value="B3"/>
    <property type="match status" value="1"/>
</dbReference>
<dbReference type="InterPro" id="IPR044800">
    <property type="entry name" value="LEC2-like"/>
</dbReference>
<evidence type="ECO:0000256" key="4">
    <source>
        <dbReference type="ARBA" id="ARBA00023242"/>
    </source>
</evidence>
<evidence type="ECO:0000256" key="3">
    <source>
        <dbReference type="ARBA" id="ARBA00023163"/>
    </source>
</evidence>